<dbReference type="Proteomes" id="UP001597319">
    <property type="component" value="Unassembled WGS sequence"/>
</dbReference>
<feature type="domain" description="PKD" evidence="3">
    <location>
        <begin position="265"/>
        <end position="302"/>
    </location>
</feature>
<dbReference type="Pfam" id="PF16403">
    <property type="entry name" value="Bact_surface_Ig-like"/>
    <property type="match status" value="1"/>
</dbReference>
<feature type="domain" description="PKD" evidence="3">
    <location>
        <begin position="1807"/>
        <end position="1845"/>
    </location>
</feature>
<feature type="domain" description="PKD" evidence="3">
    <location>
        <begin position="824"/>
        <end position="861"/>
    </location>
</feature>
<name>A0ABW5LCR4_9FLAO</name>
<dbReference type="InterPro" id="IPR026444">
    <property type="entry name" value="Secre_tail"/>
</dbReference>
<dbReference type="Gene3D" id="2.60.40.10">
    <property type="entry name" value="Immunoglobulins"/>
    <property type="match status" value="4"/>
</dbReference>
<dbReference type="RefSeq" id="WP_378288877.1">
    <property type="nucleotide sequence ID" value="NZ_JBHULE010000002.1"/>
</dbReference>
<dbReference type="PROSITE" id="PS50093">
    <property type="entry name" value="PKD"/>
    <property type="match status" value="6"/>
</dbReference>
<dbReference type="InterPro" id="IPR005046">
    <property type="entry name" value="DUF285"/>
</dbReference>
<accession>A0ABW5LCR4</accession>
<feature type="domain" description="PKD" evidence="3">
    <location>
        <begin position="1462"/>
        <end position="1499"/>
    </location>
</feature>
<dbReference type="Pfam" id="PF03382">
    <property type="entry name" value="DUF285"/>
    <property type="match status" value="9"/>
</dbReference>
<feature type="domain" description="PKD" evidence="3">
    <location>
        <begin position="588"/>
        <end position="625"/>
    </location>
</feature>
<dbReference type="InterPro" id="IPR032179">
    <property type="entry name" value="Cry22Aa_Ig-like"/>
</dbReference>
<dbReference type="Pfam" id="PF18962">
    <property type="entry name" value="Por_Secre_tail"/>
    <property type="match status" value="1"/>
</dbReference>
<dbReference type="NCBIfam" id="TIGR04183">
    <property type="entry name" value="Por_Secre_tail"/>
    <property type="match status" value="1"/>
</dbReference>
<organism evidence="4 5">
    <name type="scientific">Aquimarina rubra</name>
    <dbReference type="NCBI Taxonomy" id="1920033"/>
    <lineage>
        <taxon>Bacteria</taxon>
        <taxon>Pseudomonadati</taxon>
        <taxon>Bacteroidota</taxon>
        <taxon>Flavobacteriia</taxon>
        <taxon>Flavobacteriales</taxon>
        <taxon>Flavobacteriaceae</taxon>
        <taxon>Aquimarina</taxon>
    </lineage>
</organism>
<sequence length="2260" mass="249829">MKHLYLTLLFIVSFFSTVFAQDEFIFRVQTTAVNETFTIPTFSGETYLYNVLWAEADNSISLNSNITGDTTHTFDTPGIHTVYISAVPGNVLASFFPRIYFNNSGDKNKIISIEQWGNNQWTSMANAFNGCSNLKMNATDSPDLSQATSLENMFKDCVTTDFSLGNWNVSTITDMSGMFDGAMLSLANYDRTLNRWVTQNLRSNVLFNAGYSTYCSAFLSRRFLTDPTTGFNWTIMDRGELCEEDKFITTWQTTSLNESITIPTTGSGYNYTVEWGDGAFSIDTTGSTTHTYETAGIYTVKIYGDFPRIYFNNTGDKSKILTIEQWGNQQWTNMNSAFDGCNNLVLNADDTPDLSSVTSMEEMFRRTSNLEDLKDVIGSWNTGNVMDMSRLFRFSGFNENINGWNVSNVQNMRLIFGNTSEFNQPLDNWDVRNVTSLNLAFSNARRFNQDISSWKLQSLANTLGIENLFLNAIDFNQDLGALDLSNIPDNSQLNSFFVGTSMSQENYDATLIGWTTLDTANGETRVPRDVFLDSNGISYCNAAAERQRLITEESWSITGDTINCLEADKFITTWQTTTDNESITIRTSGDGYDYIVEWGDGTITSEIGNATHTYATAGTYTVKISGAFPRLYTNNFGSIGNKMRSVEQWGTVKWSSFDRAFEGARNVVINATDIPDLSNVTTMFEAFKDCENLVDNGGQMQNWDVSTIESFISMFQGASLFDENLGNWDLSSARTLANMLDGSNISTANYDATLIGWAENPNTPNNVGLGAVGLQYCLGEAARNTLTTVPYNWGIGDAGSNCSEAFIITWQATDDQKELSIPTSGSGYDYIIDWGDGTLDTNQTGFASHTYTANGTYTIKIQGSFPSVAFGNNPNFRIPAQLISIEQWGTNVWTDLTRAFAGCSNLVINATDTPDLSNVTSMEKMFEGTTSFRDNGGELGNWDVSNVENMTDMFRISDMNEAIGSWNVGNVSDFTGMFSGTRSFDQNIDGWNIGEFVTDTINMQRMFDSANSFNSPLNSWDISKVTNTSSMFGFAMAFNQPLDAWNTTNIENMGGMFFGASRFNQNVGDWNLSSVTSMTSMFQQSGLSTTNYDKILIGWATQDVGETIPSNISISFDGSQYCFGAEARSILTDDSGLNWSIADDGAACASTDFFITTWQTTTDNESITIPTTGTGYNYDIDWGDGTVEYGNIVNASHSYDVAGSYTVKILGDFPQFASLAGGVANAEKLRTIEQWGNIQWRSMRQAFARCSNMNVTATDVPDLSQVSDMYQMFFQCFELQSPDFSSWNTANVTVMDFMFLGDRNFNGNITTWDVGSVTDFTLMLAGASNFNQDISGWNIGENVAGTINMNSMLASTSNFDQDLGNWNLQKVTDINDMLKDSGLSVANYDATLIGWASNASTPNDLVLGADGLNYCLAESARNTLTSAPYNWTIDDTGLECADAFITTWETTIANESITVPTTGSGYNYAVDWGDGIIESGFTGNATHAYATAGTYTVKIIGNFPRIFFNNDGDKTKIQTIEQWGTTAWISMHAAFYGCSNLVLNADDTPNLSNVTDMSSMFRRATSFMDTKNLMNTWDTHTITDMERMFLSATSFNENIGNWNVGNVDDFFLMFSSTNEFNQNINGWNIGENTTNAIRMIGMFSFARDFNQPLNNWDLTLVTNLADMFSNTTSFNQPLDNWDTSNIENLSTMFLNAQAFNQSLGDWDISSAITMSDMFFKSSISTENYDSTLIGWATQDTGEMIPTGIVFNAGNSEYCIGEASRNRLTSSPYNWNITDGGQNCDFTNSFITTWQTTAVNESITIPTTGGGYNYAVDWGDGIVEGGFTGNATHEYTTAGMYTVKITGDFPRIFFNNGGSKNKILTIEQWGSQQWSNMNAAFRGCTNVVLNALDTPDLSVVQFMDSMFSGTTSIVDNGGEIGNWNITNVISLVSLFEGSAFNENINNWNVRNIQTMGSMFQDNTSFNQPLDLWNPENVSDFEHMFNGATSFNQSIDDWTMTSATFFESMFEGAVSFDQDLGNWDISTTDRDGMINMFIGSGMSTDNYDSTLIGWARLDAGETQIPANVQLDADATYCLGEAARITLTSAPYNWTITDGGLDVNCDTTAPIITLFGDNPQEIPEGDGYTELGATTDDGSQVIIDDSEFRDQVGTYTIYYNAIDASGNMAVEVTRTVNVVPLLSTEDFKLDQITMMPNPASDYFQFFGLNTDAEISIYTVNGRKIKTALISKEDKMNIQELPSGVYFVKVSSGISNETFKLLKN</sequence>
<dbReference type="CDD" id="cd00146">
    <property type="entry name" value="PKD"/>
    <property type="match status" value="6"/>
</dbReference>
<dbReference type="InterPro" id="IPR035986">
    <property type="entry name" value="PKD_dom_sf"/>
</dbReference>
<feature type="domain" description="PKD" evidence="3">
    <location>
        <begin position="1172"/>
        <end position="1209"/>
    </location>
</feature>
<comment type="caution">
    <text evidence="4">The sequence shown here is derived from an EMBL/GenBank/DDBJ whole genome shotgun (WGS) entry which is preliminary data.</text>
</comment>
<feature type="chain" id="PRO_5047384226" evidence="2">
    <location>
        <begin position="21"/>
        <end position="2260"/>
    </location>
</feature>
<dbReference type="SUPFAM" id="SSF49299">
    <property type="entry name" value="PKD domain"/>
    <property type="match status" value="5"/>
</dbReference>
<dbReference type="InterPro" id="IPR013783">
    <property type="entry name" value="Ig-like_fold"/>
</dbReference>
<reference evidence="5" key="1">
    <citation type="journal article" date="2019" name="Int. J. Syst. Evol. Microbiol.">
        <title>The Global Catalogue of Microorganisms (GCM) 10K type strain sequencing project: providing services to taxonomists for standard genome sequencing and annotation.</title>
        <authorList>
            <consortium name="The Broad Institute Genomics Platform"/>
            <consortium name="The Broad Institute Genome Sequencing Center for Infectious Disease"/>
            <person name="Wu L."/>
            <person name="Ma J."/>
        </authorList>
    </citation>
    <scope>NUCLEOTIDE SEQUENCE [LARGE SCALE GENOMIC DNA]</scope>
    <source>
        <strain evidence="5">KCTC 52274</strain>
    </source>
</reference>
<gene>
    <name evidence="4" type="ORF">ACFSR1_01345</name>
</gene>
<protein>
    <submittedName>
        <fullName evidence="4">BspA family leucine-rich repeat surface protein</fullName>
    </submittedName>
</protein>
<evidence type="ECO:0000313" key="4">
    <source>
        <dbReference type="EMBL" id="MFD2561292.1"/>
    </source>
</evidence>
<dbReference type="InterPro" id="IPR000601">
    <property type="entry name" value="PKD_dom"/>
</dbReference>
<feature type="signal peptide" evidence="2">
    <location>
        <begin position="1"/>
        <end position="20"/>
    </location>
</feature>
<evidence type="ECO:0000256" key="1">
    <source>
        <dbReference type="ARBA" id="ARBA00022729"/>
    </source>
</evidence>
<evidence type="ECO:0000256" key="2">
    <source>
        <dbReference type="SAM" id="SignalP"/>
    </source>
</evidence>
<proteinExistence type="predicted"/>
<dbReference type="EMBL" id="JBHULE010000002">
    <property type="protein sequence ID" value="MFD2561292.1"/>
    <property type="molecule type" value="Genomic_DNA"/>
</dbReference>
<keyword evidence="1 2" id="KW-0732">Signal</keyword>
<evidence type="ECO:0000259" key="3">
    <source>
        <dbReference type="PROSITE" id="PS50093"/>
    </source>
</evidence>
<evidence type="ECO:0000313" key="5">
    <source>
        <dbReference type="Proteomes" id="UP001597319"/>
    </source>
</evidence>
<keyword evidence="5" id="KW-1185">Reference proteome</keyword>